<reference evidence="1" key="1">
    <citation type="submission" date="2014-11" db="EMBL/GenBank/DDBJ databases">
        <authorList>
            <person name="Amaro Gonzalez C."/>
        </authorList>
    </citation>
    <scope>NUCLEOTIDE SEQUENCE</scope>
</reference>
<reference evidence="1" key="2">
    <citation type="journal article" date="2015" name="Fish Shellfish Immunol.">
        <title>Early steps in the European eel (Anguilla anguilla)-Vibrio vulnificus interaction in the gills: Role of the RtxA13 toxin.</title>
        <authorList>
            <person name="Callol A."/>
            <person name="Pajuelo D."/>
            <person name="Ebbesson L."/>
            <person name="Teles M."/>
            <person name="MacKenzie S."/>
            <person name="Amaro C."/>
        </authorList>
    </citation>
    <scope>NUCLEOTIDE SEQUENCE</scope>
</reference>
<name>A0A0E9VFE2_ANGAN</name>
<accession>A0A0E9VFE2</accession>
<protein>
    <submittedName>
        <fullName evidence="1">Uncharacterized protein</fullName>
    </submittedName>
</protein>
<proteinExistence type="predicted"/>
<dbReference type="AlphaFoldDB" id="A0A0E9VFE2"/>
<evidence type="ECO:0000313" key="1">
    <source>
        <dbReference type="EMBL" id="JAH75908.1"/>
    </source>
</evidence>
<dbReference type="EMBL" id="GBXM01032669">
    <property type="protein sequence ID" value="JAH75908.1"/>
    <property type="molecule type" value="Transcribed_RNA"/>
</dbReference>
<sequence length="42" mass="4757">MTGECNSVVILKLKNKDQTVPLYVMHTVAHTKEHSPNIHNTQ</sequence>
<organism evidence="1">
    <name type="scientific">Anguilla anguilla</name>
    <name type="common">European freshwater eel</name>
    <name type="synonym">Muraena anguilla</name>
    <dbReference type="NCBI Taxonomy" id="7936"/>
    <lineage>
        <taxon>Eukaryota</taxon>
        <taxon>Metazoa</taxon>
        <taxon>Chordata</taxon>
        <taxon>Craniata</taxon>
        <taxon>Vertebrata</taxon>
        <taxon>Euteleostomi</taxon>
        <taxon>Actinopterygii</taxon>
        <taxon>Neopterygii</taxon>
        <taxon>Teleostei</taxon>
        <taxon>Anguilliformes</taxon>
        <taxon>Anguillidae</taxon>
        <taxon>Anguilla</taxon>
    </lineage>
</organism>